<evidence type="ECO:0000256" key="7">
    <source>
        <dbReference type="SAM" id="MobiDB-lite"/>
    </source>
</evidence>
<dbReference type="AlphaFoldDB" id="A0A6C2UBK6"/>
<organism evidence="9 10">
    <name type="scientific">Pontiella desulfatans</name>
    <dbReference type="NCBI Taxonomy" id="2750659"/>
    <lineage>
        <taxon>Bacteria</taxon>
        <taxon>Pseudomonadati</taxon>
        <taxon>Kiritimatiellota</taxon>
        <taxon>Kiritimatiellia</taxon>
        <taxon>Kiritimatiellales</taxon>
        <taxon>Pontiellaceae</taxon>
        <taxon>Pontiella</taxon>
    </lineage>
</organism>
<proteinExistence type="inferred from homology"/>
<dbReference type="RefSeq" id="WP_136083014.1">
    <property type="nucleotide sequence ID" value="NZ_CAAHFG010000004.1"/>
</dbReference>
<dbReference type="NCBIfam" id="NF007209">
    <property type="entry name" value="PRK09631.1"/>
    <property type="match status" value="1"/>
</dbReference>
<dbReference type="InterPro" id="IPR013758">
    <property type="entry name" value="Topo_IIA_A/C_ab"/>
</dbReference>
<evidence type="ECO:0000313" key="10">
    <source>
        <dbReference type="Proteomes" id="UP000366872"/>
    </source>
</evidence>
<keyword evidence="3 6" id="KW-0799">Topoisomerase</keyword>
<dbReference type="GO" id="GO:0005524">
    <property type="term" value="F:ATP binding"/>
    <property type="evidence" value="ECO:0007669"/>
    <property type="project" value="InterPro"/>
</dbReference>
<evidence type="ECO:0000256" key="4">
    <source>
        <dbReference type="ARBA" id="ARBA00023125"/>
    </source>
</evidence>
<dbReference type="SMART" id="SM00434">
    <property type="entry name" value="TOP4c"/>
    <property type="match status" value="1"/>
</dbReference>
<dbReference type="InterPro" id="IPR013757">
    <property type="entry name" value="Topo_IIA_A_a_sf"/>
</dbReference>
<dbReference type="InterPro" id="IPR050220">
    <property type="entry name" value="Type_II_DNA_Topoisomerases"/>
</dbReference>
<dbReference type="GO" id="GO:0009330">
    <property type="term" value="C:DNA topoisomerase type II (double strand cut, ATP-hydrolyzing) complex"/>
    <property type="evidence" value="ECO:0007669"/>
    <property type="project" value="TreeGrafter"/>
</dbReference>
<evidence type="ECO:0000256" key="6">
    <source>
        <dbReference type="PROSITE-ProRule" id="PRU01384"/>
    </source>
</evidence>
<dbReference type="GO" id="GO:0006265">
    <property type="term" value="P:DNA topological change"/>
    <property type="evidence" value="ECO:0007669"/>
    <property type="project" value="UniProtKB-UniRule"/>
</dbReference>
<dbReference type="Pfam" id="PF00521">
    <property type="entry name" value="DNA_topoisoIV"/>
    <property type="match status" value="1"/>
</dbReference>
<dbReference type="GO" id="GO:0005737">
    <property type="term" value="C:cytoplasm"/>
    <property type="evidence" value="ECO:0007669"/>
    <property type="project" value="TreeGrafter"/>
</dbReference>
<reference evidence="9 10" key="1">
    <citation type="submission" date="2019-04" db="EMBL/GenBank/DDBJ databases">
        <authorList>
            <person name="Van Vliet M D."/>
        </authorList>
    </citation>
    <scope>NUCLEOTIDE SEQUENCE [LARGE SCALE GENOMIC DNA]</scope>
    <source>
        <strain evidence="9 10">F1</strain>
    </source>
</reference>
<sequence length="695" mass="79343">MAEKKKDEELELFEEEAAETAEEVVEEAAPDVEDRKGFDPLHAEHGPLNKMVRQNFLEYATYVICDRAIPALEDGLKPVQRRIMHALKEKDDGRFIKVANIVGHTMQYHPHGDASIADALVTLANKRYLIEGQGNYGNLFTGDRAAASRYIECRLTPLARNELFNKELTEWIASYDGRNKEPVSLPCKLPLMLMLGADGIAVGLSTSILPHNFIELLEAQIEILREKKRTPVKLNLLPDFQTGGLMDVSEYNKGNGKVKLRAKIEMRKNNRLVITEVPHGTNTDSLTSSIEDAVKKKKVAVRQIDDFTAEKVEIELTLSPGASQEQTIQALYAFTKCETSVSSRLICLRENRPVEMTIDEVLRENTAQLLRILEGELELRKAKLLDDFHNKTLVQIFVENRIYKKIEQCKTYEAVFAAIYKGLEPFKDKLRRAIVDDDIEMLLGVRIKRISLFDIEKNRKDIEDILAELAEVEKNLGALNGYAIRYLKRLIKEYRGQYPRCTEAASFKEVEVRELTATELQIRRDENGYIGTNVKGDVILECSSLDKLLVIWTNGQYKVLQPPEKLFVDDSLERCEIFDREKQFTAVYTDSRITYMKRFQIGGAIMNREYYVSQGEKSKLQLLVDGTPEAVFVKYNKAKGQRIHQQRFNPADIAVKSVKSRGNRMTTKSIKYIGIEPGRWWDHDDEGAMPEGVLL</sequence>
<dbReference type="Gene3D" id="3.90.199.10">
    <property type="entry name" value="Topoisomerase II, domain 5"/>
    <property type="match status" value="1"/>
</dbReference>
<feature type="domain" description="Topo IIA-type catalytic" evidence="8">
    <location>
        <begin position="69"/>
        <end position="520"/>
    </location>
</feature>
<feature type="compositionally biased region" description="Acidic residues" evidence="7">
    <location>
        <begin position="9"/>
        <end position="31"/>
    </location>
</feature>
<accession>A0A6C2UBK6</accession>
<dbReference type="PROSITE" id="PS52040">
    <property type="entry name" value="TOPO_IIA"/>
    <property type="match status" value="1"/>
</dbReference>
<dbReference type="Proteomes" id="UP000366872">
    <property type="component" value="Unassembled WGS sequence"/>
</dbReference>
<evidence type="ECO:0000256" key="1">
    <source>
        <dbReference type="ARBA" id="ARBA00000185"/>
    </source>
</evidence>
<comment type="catalytic activity">
    <reaction evidence="1 6">
        <text>ATP-dependent breakage, passage and rejoining of double-stranded DNA.</text>
        <dbReference type="EC" id="5.6.2.2"/>
    </reaction>
</comment>
<evidence type="ECO:0000313" key="9">
    <source>
        <dbReference type="EMBL" id="VGO17552.1"/>
    </source>
</evidence>
<feature type="active site" description="O-(5'-phospho-DNA)-tyrosine intermediate" evidence="6">
    <location>
        <position position="150"/>
    </location>
</feature>
<dbReference type="Gene3D" id="3.30.1360.40">
    <property type="match status" value="1"/>
</dbReference>
<comment type="similarity">
    <text evidence="2">Belongs to the type II topoisomerase GyrA/ParC subunit family.</text>
</comment>
<dbReference type="InterPro" id="IPR013760">
    <property type="entry name" value="Topo_IIA-like_dom_sf"/>
</dbReference>
<evidence type="ECO:0000256" key="3">
    <source>
        <dbReference type="ARBA" id="ARBA00023029"/>
    </source>
</evidence>
<dbReference type="GO" id="GO:0003918">
    <property type="term" value="F:DNA topoisomerase type II (double strand cut, ATP-hydrolyzing) activity"/>
    <property type="evidence" value="ECO:0007669"/>
    <property type="project" value="UniProtKB-EC"/>
</dbReference>
<keyword evidence="4 6" id="KW-0238">DNA-binding</keyword>
<protein>
    <submittedName>
        <fullName evidence="9">DNA gyrase subunit A</fullName>
    </submittedName>
</protein>
<dbReference type="GO" id="GO:0003677">
    <property type="term" value="F:DNA binding"/>
    <property type="evidence" value="ECO:0007669"/>
    <property type="project" value="UniProtKB-UniRule"/>
</dbReference>
<dbReference type="Gene3D" id="1.10.268.10">
    <property type="entry name" value="Topoisomerase, domain 3"/>
    <property type="match status" value="1"/>
</dbReference>
<dbReference type="PANTHER" id="PTHR43493">
    <property type="entry name" value="DNA GYRASE/TOPOISOMERASE SUBUNIT A"/>
    <property type="match status" value="1"/>
</dbReference>
<keyword evidence="10" id="KW-1185">Reference proteome</keyword>
<dbReference type="EMBL" id="CAAHFG010000004">
    <property type="protein sequence ID" value="VGO17552.1"/>
    <property type="molecule type" value="Genomic_DNA"/>
</dbReference>
<keyword evidence="5 6" id="KW-0413">Isomerase</keyword>
<gene>
    <name evidence="9" type="primary">gyrA_1</name>
    <name evidence="9" type="ORF">PDESU_06149</name>
</gene>
<name>A0A6C2UBK6_PONDE</name>
<dbReference type="PANTHER" id="PTHR43493:SF5">
    <property type="entry name" value="DNA GYRASE SUBUNIT A, CHLOROPLASTIC_MITOCHONDRIAL"/>
    <property type="match status" value="1"/>
</dbReference>
<evidence type="ECO:0000259" key="8">
    <source>
        <dbReference type="PROSITE" id="PS52040"/>
    </source>
</evidence>
<dbReference type="InterPro" id="IPR002205">
    <property type="entry name" value="Topo_IIA_dom_A"/>
</dbReference>
<evidence type="ECO:0000256" key="2">
    <source>
        <dbReference type="ARBA" id="ARBA00008263"/>
    </source>
</evidence>
<evidence type="ECO:0000256" key="5">
    <source>
        <dbReference type="ARBA" id="ARBA00023235"/>
    </source>
</evidence>
<dbReference type="SUPFAM" id="SSF56719">
    <property type="entry name" value="Type II DNA topoisomerase"/>
    <property type="match status" value="1"/>
</dbReference>
<feature type="region of interest" description="Disordered" evidence="7">
    <location>
        <begin position="1"/>
        <end position="32"/>
    </location>
</feature>